<organism evidence="11">
    <name type="scientific">freshwater metagenome</name>
    <dbReference type="NCBI Taxonomy" id="449393"/>
    <lineage>
        <taxon>unclassified sequences</taxon>
        <taxon>metagenomes</taxon>
        <taxon>ecological metagenomes</taxon>
    </lineage>
</organism>
<dbReference type="AlphaFoldDB" id="A0A6J7JR47"/>
<dbReference type="GO" id="GO:0005737">
    <property type="term" value="C:cytoplasm"/>
    <property type="evidence" value="ECO:0007669"/>
    <property type="project" value="UniProtKB-SubCell"/>
</dbReference>
<dbReference type="PROSITE" id="PS00617">
    <property type="entry name" value="RECF_1"/>
    <property type="match status" value="1"/>
</dbReference>
<evidence type="ECO:0000256" key="8">
    <source>
        <dbReference type="ARBA" id="ARBA00023125"/>
    </source>
</evidence>
<accession>A0A6J7JR47</accession>
<evidence type="ECO:0000313" key="10">
    <source>
        <dbReference type="EMBL" id="CAB4771405.1"/>
    </source>
</evidence>
<dbReference type="Gene3D" id="3.40.50.300">
    <property type="entry name" value="P-loop containing nucleotide triphosphate hydrolases"/>
    <property type="match status" value="1"/>
</dbReference>
<dbReference type="NCBIfam" id="TIGR00611">
    <property type="entry name" value="recf"/>
    <property type="match status" value="1"/>
</dbReference>
<comment type="similarity">
    <text evidence="2">Belongs to the RecF family.</text>
</comment>
<feature type="domain" description="RecF/RecN/SMC N-terminal" evidence="9">
    <location>
        <begin position="3"/>
        <end position="335"/>
    </location>
</feature>
<protein>
    <recommendedName>
        <fullName evidence="3">DNA replication and repair protein RecF</fullName>
    </recommendedName>
</protein>
<dbReference type="InterPro" id="IPR003395">
    <property type="entry name" value="RecF/RecN/SMC_N"/>
</dbReference>
<dbReference type="InterPro" id="IPR001238">
    <property type="entry name" value="DNA-binding_RecF"/>
</dbReference>
<comment type="subcellular location">
    <subcellularLocation>
        <location evidence="1">Cytoplasm</location>
    </subcellularLocation>
</comment>
<keyword evidence="8" id="KW-0238">DNA-binding</keyword>
<evidence type="ECO:0000256" key="1">
    <source>
        <dbReference type="ARBA" id="ARBA00004496"/>
    </source>
</evidence>
<dbReference type="InterPro" id="IPR018078">
    <property type="entry name" value="DNA-binding_RecF_CS"/>
</dbReference>
<evidence type="ECO:0000256" key="3">
    <source>
        <dbReference type="ARBA" id="ARBA00020170"/>
    </source>
</evidence>
<dbReference type="Gene3D" id="1.20.1050.90">
    <property type="entry name" value="RecF/RecN/SMC, N-terminal domain"/>
    <property type="match status" value="1"/>
</dbReference>
<reference evidence="11" key="1">
    <citation type="submission" date="2020-05" db="EMBL/GenBank/DDBJ databases">
        <authorList>
            <person name="Chiriac C."/>
            <person name="Salcher M."/>
            <person name="Ghai R."/>
            <person name="Kavagutti S V."/>
        </authorList>
    </citation>
    <scope>NUCLEOTIDE SEQUENCE</scope>
</reference>
<dbReference type="Pfam" id="PF02463">
    <property type="entry name" value="SMC_N"/>
    <property type="match status" value="1"/>
</dbReference>
<evidence type="ECO:0000256" key="4">
    <source>
        <dbReference type="ARBA" id="ARBA00022490"/>
    </source>
</evidence>
<name>A0A6J7JR47_9ZZZZ</name>
<dbReference type="SUPFAM" id="SSF52540">
    <property type="entry name" value="P-loop containing nucleoside triphosphate hydrolases"/>
    <property type="match status" value="1"/>
</dbReference>
<dbReference type="GO" id="GO:0005524">
    <property type="term" value="F:ATP binding"/>
    <property type="evidence" value="ECO:0007669"/>
    <property type="project" value="UniProtKB-KW"/>
</dbReference>
<proteinExistence type="inferred from homology"/>
<dbReference type="PROSITE" id="PS00618">
    <property type="entry name" value="RECF_2"/>
    <property type="match status" value="1"/>
</dbReference>
<keyword evidence="6" id="KW-0547">Nucleotide-binding</keyword>
<dbReference type="GO" id="GO:0000731">
    <property type="term" value="P:DNA synthesis involved in DNA repair"/>
    <property type="evidence" value="ECO:0007669"/>
    <property type="project" value="TreeGrafter"/>
</dbReference>
<gene>
    <name evidence="10" type="ORF">UFOPK2925_00290</name>
    <name evidence="11" type="ORF">UFOPK3789_00384</name>
</gene>
<dbReference type="HAMAP" id="MF_00365">
    <property type="entry name" value="RecF"/>
    <property type="match status" value="1"/>
</dbReference>
<evidence type="ECO:0000313" key="11">
    <source>
        <dbReference type="EMBL" id="CAB4946090.1"/>
    </source>
</evidence>
<dbReference type="InterPro" id="IPR042174">
    <property type="entry name" value="RecF_2"/>
</dbReference>
<dbReference type="InterPro" id="IPR027417">
    <property type="entry name" value="P-loop_NTPase"/>
</dbReference>
<keyword evidence="4" id="KW-0963">Cytoplasm</keyword>
<dbReference type="EMBL" id="CAEZZU010000023">
    <property type="protein sequence ID" value="CAB4771405.1"/>
    <property type="molecule type" value="Genomic_DNA"/>
</dbReference>
<dbReference type="PANTHER" id="PTHR32182">
    <property type="entry name" value="DNA REPLICATION AND REPAIR PROTEIN RECF"/>
    <property type="match status" value="1"/>
</dbReference>
<dbReference type="GO" id="GO:0006260">
    <property type="term" value="P:DNA replication"/>
    <property type="evidence" value="ECO:0007669"/>
    <property type="project" value="UniProtKB-KW"/>
</dbReference>
<keyword evidence="7" id="KW-0067">ATP-binding</keyword>
<evidence type="ECO:0000259" key="9">
    <source>
        <dbReference type="Pfam" id="PF02463"/>
    </source>
</evidence>
<dbReference type="GO" id="GO:0006302">
    <property type="term" value="P:double-strand break repair"/>
    <property type="evidence" value="ECO:0007669"/>
    <property type="project" value="TreeGrafter"/>
</dbReference>
<dbReference type="EMBL" id="CAFBNL010000013">
    <property type="protein sequence ID" value="CAB4946090.1"/>
    <property type="molecule type" value="Genomic_DNA"/>
</dbReference>
<evidence type="ECO:0000256" key="2">
    <source>
        <dbReference type="ARBA" id="ARBA00008016"/>
    </source>
</evidence>
<dbReference type="PANTHER" id="PTHR32182:SF0">
    <property type="entry name" value="DNA REPLICATION AND REPAIR PROTEIN RECF"/>
    <property type="match status" value="1"/>
</dbReference>
<sequence>MRLARLWLTDFRCYESLDLTLPPGCTVITGANGQGKTSLLEAIDWIATGRSFRGVADSALARAGSDVAIVRVDAMRGSGVVRVEAEIRASGRNRILVNGQPLAKRRDLGDSVRATIFSPDDLELIKGGPAQRRGFIDDLLSQSAPRYEVVRSDYDRVLRQRNALLKGGVRDTESRTTLEVFDTQLAQTGSQLIRARLRLTDRLLPAISQAYADLAREEPAVRARYEVEWSQSTLTDDAKEIEEEILRSLIVMQSKEIERGVTLVGPHRDDWRIELHGLEARSTASQGEQRSLALALRLGGHRVVTEVLGEEPLLLLDDVFSELDPARSEALVANLPKGQTLLTTASLLPDGVKADRWLRVESGMVSEVE</sequence>
<keyword evidence="5" id="KW-0235">DNA replication</keyword>
<dbReference type="GO" id="GO:0003697">
    <property type="term" value="F:single-stranded DNA binding"/>
    <property type="evidence" value="ECO:0007669"/>
    <property type="project" value="InterPro"/>
</dbReference>
<evidence type="ECO:0000256" key="6">
    <source>
        <dbReference type="ARBA" id="ARBA00022741"/>
    </source>
</evidence>
<evidence type="ECO:0000256" key="5">
    <source>
        <dbReference type="ARBA" id="ARBA00022705"/>
    </source>
</evidence>
<evidence type="ECO:0000256" key="7">
    <source>
        <dbReference type="ARBA" id="ARBA00022840"/>
    </source>
</evidence>